<keyword evidence="2" id="KW-1185">Reference proteome</keyword>
<gene>
    <name evidence="1" type="ORF">TI39_contig4202g00043</name>
</gene>
<comment type="caution">
    <text evidence="1">The sequence shown here is derived from an EMBL/GenBank/DDBJ whole genome shotgun (WGS) entry which is preliminary data.</text>
</comment>
<name>A0A0F4GDR9_9PEZI</name>
<organism evidence="1 2">
    <name type="scientific">Zymoseptoria brevis</name>
    <dbReference type="NCBI Taxonomy" id="1047168"/>
    <lineage>
        <taxon>Eukaryota</taxon>
        <taxon>Fungi</taxon>
        <taxon>Dikarya</taxon>
        <taxon>Ascomycota</taxon>
        <taxon>Pezizomycotina</taxon>
        <taxon>Dothideomycetes</taxon>
        <taxon>Dothideomycetidae</taxon>
        <taxon>Mycosphaerellales</taxon>
        <taxon>Mycosphaerellaceae</taxon>
        <taxon>Zymoseptoria</taxon>
    </lineage>
</organism>
<reference evidence="1 2" key="1">
    <citation type="submission" date="2015-03" db="EMBL/GenBank/DDBJ databases">
        <title>RNA-seq based gene annotation and comparative genomics of four Zymoseptoria species reveal species-specific pathogenicity related genes and transposable element activity.</title>
        <authorList>
            <person name="Grandaubert J."/>
            <person name="Bhattacharyya A."/>
            <person name="Stukenbrock E.H."/>
        </authorList>
    </citation>
    <scope>NUCLEOTIDE SEQUENCE [LARGE SCALE GENOMIC DNA]</scope>
    <source>
        <strain evidence="1 2">Zb18110</strain>
    </source>
</reference>
<protein>
    <submittedName>
        <fullName evidence="1">Uncharacterized protein</fullName>
    </submittedName>
</protein>
<proteinExistence type="predicted"/>
<sequence length="168" mass="18873">MSQPTLMSMPSDIQVQIASNVLPTPISIRQHNDYPCSGIDAVAGFSDLHSFFTLQLTCYRFSYLVHKILAGIPNKITLKYEAQKWGPADITDHAVIPITTMFISFFNTFEIAIPFPFKLECASPNSLILRRASVGVYTSRGRPDRDRSRWFIETLNGLVATPTSEKML</sequence>
<dbReference type="AlphaFoldDB" id="A0A0F4GDR9"/>
<evidence type="ECO:0000313" key="2">
    <source>
        <dbReference type="Proteomes" id="UP000033647"/>
    </source>
</evidence>
<dbReference type="EMBL" id="LAFY01004161">
    <property type="protein sequence ID" value="KJX94350.1"/>
    <property type="molecule type" value="Genomic_DNA"/>
</dbReference>
<dbReference type="Proteomes" id="UP000033647">
    <property type="component" value="Unassembled WGS sequence"/>
</dbReference>
<accession>A0A0F4GDR9</accession>
<evidence type="ECO:0000313" key="1">
    <source>
        <dbReference type="EMBL" id="KJX94350.1"/>
    </source>
</evidence>